<dbReference type="PANTHER" id="PTHR42924">
    <property type="entry name" value="EXONUCLEASE"/>
    <property type="match status" value="1"/>
</dbReference>
<dbReference type="Gene3D" id="1.10.150.650">
    <property type="match status" value="1"/>
</dbReference>
<dbReference type="InterPro" id="IPR003141">
    <property type="entry name" value="Pol/His_phosphatase_N"/>
</dbReference>
<dbReference type="SUPFAM" id="SSF89550">
    <property type="entry name" value="PHP domain-like"/>
    <property type="match status" value="1"/>
</dbReference>
<dbReference type="PANTHER" id="PTHR42924:SF3">
    <property type="entry name" value="POLYMERASE_HISTIDINOL PHOSPHATASE N-TERMINAL DOMAIN-CONTAINING PROTEIN"/>
    <property type="match status" value="1"/>
</dbReference>
<dbReference type="GO" id="GO:0035312">
    <property type="term" value="F:5'-3' DNA exonuclease activity"/>
    <property type="evidence" value="ECO:0007669"/>
    <property type="project" value="TreeGrafter"/>
</dbReference>
<evidence type="ECO:0000313" key="2">
    <source>
        <dbReference type="EMBL" id="OYV03324.1"/>
    </source>
</evidence>
<feature type="domain" description="Polymerase/histidinol phosphatase N-terminal" evidence="1">
    <location>
        <begin position="4"/>
        <end position="70"/>
    </location>
</feature>
<dbReference type="GO" id="GO:0004534">
    <property type="term" value="F:5'-3' RNA exonuclease activity"/>
    <property type="evidence" value="ECO:0007669"/>
    <property type="project" value="TreeGrafter"/>
</dbReference>
<dbReference type="InterPro" id="IPR016195">
    <property type="entry name" value="Pol/histidinol_Pase-like"/>
</dbReference>
<dbReference type="Gene3D" id="3.20.20.140">
    <property type="entry name" value="Metal-dependent hydrolases"/>
    <property type="match status" value="1"/>
</dbReference>
<gene>
    <name evidence="2" type="ORF">CGW93_01530</name>
</gene>
<reference evidence="3" key="1">
    <citation type="submission" date="2017-07" db="EMBL/GenBank/DDBJ databases">
        <title>Novel pathways for hydrocarbon cycling and metabolic interdependencies in hydrothermal sediment communities.</title>
        <authorList>
            <person name="Dombrowski N."/>
            <person name="Seitz K."/>
            <person name="Teske A."/>
            <person name="Baker B."/>
        </authorList>
    </citation>
    <scope>NUCLEOTIDE SEQUENCE [LARGE SCALE GENOMIC DNA]</scope>
</reference>
<evidence type="ECO:0000259" key="1">
    <source>
        <dbReference type="SMART" id="SM00481"/>
    </source>
</evidence>
<protein>
    <submittedName>
        <fullName evidence="2">Phosphatase</fullName>
    </submittedName>
</protein>
<dbReference type="InterPro" id="IPR052018">
    <property type="entry name" value="PHP_domain"/>
</dbReference>
<proteinExistence type="predicted"/>
<accession>A0A257LUM6</accession>
<dbReference type="AlphaFoldDB" id="A0A257LUM6"/>
<sequence>MKYIDLHVHSNYSDGTYSVEKLLKHARKIGLSAISITDHDTIEGSLKALRIADAYDDIEVIPGVEFSSYKNRKSVHILGYFIDLHSPKLQSFIHHMKVSRYERALKILDKLKQYNIEVPIEIVQQFTTSGLIGRPHIAQAVKFMGYVATEREAFEKYIGNEAPCYVPQEAIPPEKVIHIIREIQGIPVLAHPGKLRYDELIPELRKYGLLGLEVYYPTHTSEDIARYKRIAKELDLIATGGSDSHGDREGYPQLGECRLPYTILEGLRNLWVKLYC</sequence>
<evidence type="ECO:0000313" key="3">
    <source>
        <dbReference type="Proteomes" id="UP000216312"/>
    </source>
</evidence>
<comment type="caution">
    <text evidence="2">The sequence shown here is derived from an EMBL/GenBank/DDBJ whole genome shotgun (WGS) entry which is preliminary data.</text>
</comment>
<dbReference type="SMART" id="SM00481">
    <property type="entry name" value="POLIIIAc"/>
    <property type="match status" value="1"/>
</dbReference>
<dbReference type="Pfam" id="PF02811">
    <property type="entry name" value="PHP"/>
    <property type="match status" value="1"/>
</dbReference>
<dbReference type="EMBL" id="NMUJ01000010">
    <property type="protein sequence ID" value="OYV03324.1"/>
    <property type="molecule type" value="Genomic_DNA"/>
</dbReference>
<name>A0A257LUM6_UNCW3</name>
<organism evidence="2 3">
    <name type="scientific">candidate division WOR-3 bacterium 4484_18</name>
    <dbReference type="NCBI Taxonomy" id="2020626"/>
    <lineage>
        <taxon>Bacteria</taxon>
        <taxon>Bacteria division WOR-3</taxon>
    </lineage>
</organism>
<dbReference type="InterPro" id="IPR004013">
    <property type="entry name" value="PHP_dom"/>
</dbReference>
<dbReference type="Proteomes" id="UP000216312">
    <property type="component" value="Unassembled WGS sequence"/>
</dbReference>
<dbReference type="CDD" id="cd07438">
    <property type="entry name" value="PHP_HisPPase_AMP"/>
    <property type="match status" value="1"/>
</dbReference>